<dbReference type="AlphaFoldDB" id="A0A5J6FHV4"/>
<protein>
    <submittedName>
        <fullName evidence="1">Uncharacterized protein</fullName>
    </submittedName>
</protein>
<evidence type="ECO:0000313" key="2">
    <source>
        <dbReference type="Proteomes" id="UP000326178"/>
    </source>
</evidence>
<dbReference type="OrthoDB" id="4332909at2"/>
<dbReference type="KEGG" id="snk:CP967_26630"/>
<accession>A0A5J6FHV4</accession>
<reference evidence="1 2" key="1">
    <citation type="submission" date="2017-09" db="EMBL/GenBank/DDBJ databases">
        <authorList>
            <person name="Lee N."/>
            <person name="Cho B.-K."/>
        </authorList>
    </citation>
    <scope>NUCLEOTIDE SEQUENCE [LARGE SCALE GENOMIC DNA]</scope>
    <source>
        <strain evidence="1 2">ATCC 12769</strain>
    </source>
</reference>
<keyword evidence="2" id="KW-1185">Reference proteome</keyword>
<sequence length="75" mass="7858">MTGPGSSLPEFNPLLFPPCACARCITRKGYAEEGAAGSGEAGGAGQDSPVLRELRARVTEENGLRGSFRSVRHLP</sequence>
<name>A0A5J6FHV4_9ACTN</name>
<evidence type="ECO:0000313" key="1">
    <source>
        <dbReference type="EMBL" id="QEU75084.1"/>
    </source>
</evidence>
<dbReference type="Proteomes" id="UP000326178">
    <property type="component" value="Chromosome"/>
</dbReference>
<organism evidence="1 2">
    <name type="scientific">Streptomyces nitrosporeus</name>
    <dbReference type="NCBI Taxonomy" id="28894"/>
    <lineage>
        <taxon>Bacteria</taxon>
        <taxon>Bacillati</taxon>
        <taxon>Actinomycetota</taxon>
        <taxon>Actinomycetes</taxon>
        <taxon>Kitasatosporales</taxon>
        <taxon>Streptomycetaceae</taxon>
        <taxon>Streptomyces</taxon>
    </lineage>
</organism>
<dbReference type="EMBL" id="CP023702">
    <property type="protein sequence ID" value="QEU75084.1"/>
    <property type="molecule type" value="Genomic_DNA"/>
</dbReference>
<proteinExistence type="predicted"/>
<gene>
    <name evidence="1" type="ORF">CP967_26630</name>
</gene>